<dbReference type="Proteomes" id="UP000240883">
    <property type="component" value="Unassembled WGS sequence"/>
</dbReference>
<dbReference type="GO" id="GO:0050333">
    <property type="term" value="F:thiamine triphosphate phosphatase activity"/>
    <property type="evidence" value="ECO:0007669"/>
    <property type="project" value="InterPro"/>
</dbReference>
<dbReference type="GO" id="GO:0000287">
    <property type="term" value="F:magnesium ion binding"/>
    <property type="evidence" value="ECO:0007669"/>
    <property type="project" value="TreeGrafter"/>
</dbReference>
<evidence type="ECO:0000259" key="1">
    <source>
        <dbReference type="SMART" id="SM01118"/>
    </source>
</evidence>
<dbReference type="InterPro" id="IPR033469">
    <property type="entry name" value="CYTH-like_dom_sf"/>
</dbReference>
<dbReference type="SUPFAM" id="SSF55154">
    <property type="entry name" value="CYTH-like phosphatases"/>
    <property type="match status" value="1"/>
</dbReference>
<dbReference type="Gene3D" id="2.40.320.10">
    <property type="entry name" value="Hypothetical Protein Pfu-838710-001"/>
    <property type="match status" value="1"/>
</dbReference>
<organism evidence="2 3">
    <name type="scientific">Corynespora cassiicola Philippines</name>
    <dbReference type="NCBI Taxonomy" id="1448308"/>
    <lineage>
        <taxon>Eukaryota</taxon>
        <taxon>Fungi</taxon>
        <taxon>Dikarya</taxon>
        <taxon>Ascomycota</taxon>
        <taxon>Pezizomycotina</taxon>
        <taxon>Dothideomycetes</taxon>
        <taxon>Pleosporomycetidae</taxon>
        <taxon>Pleosporales</taxon>
        <taxon>Corynesporascaceae</taxon>
        <taxon>Corynespora</taxon>
    </lineage>
</organism>
<dbReference type="InterPro" id="IPR023577">
    <property type="entry name" value="CYTH_domain"/>
</dbReference>
<evidence type="ECO:0000313" key="3">
    <source>
        <dbReference type="Proteomes" id="UP000240883"/>
    </source>
</evidence>
<dbReference type="InterPro" id="IPR039582">
    <property type="entry name" value="THTPA"/>
</dbReference>
<dbReference type="STRING" id="1448308.A0A2T2NEK5"/>
<gene>
    <name evidence="2" type="ORF">BS50DRAFT_637157</name>
</gene>
<reference evidence="2 3" key="1">
    <citation type="journal article" date="2018" name="Front. Microbiol.">
        <title>Genome-Wide Analysis of Corynespora cassiicola Leaf Fall Disease Putative Effectors.</title>
        <authorList>
            <person name="Lopez D."/>
            <person name="Ribeiro S."/>
            <person name="Label P."/>
            <person name="Fumanal B."/>
            <person name="Venisse J.S."/>
            <person name="Kohler A."/>
            <person name="de Oliveira R.R."/>
            <person name="Labutti K."/>
            <person name="Lipzen A."/>
            <person name="Lail K."/>
            <person name="Bauer D."/>
            <person name="Ohm R.A."/>
            <person name="Barry K.W."/>
            <person name="Spatafora J."/>
            <person name="Grigoriev I.V."/>
            <person name="Martin F.M."/>
            <person name="Pujade-Renaud V."/>
        </authorList>
    </citation>
    <scope>NUCLEOTIDE SEQUENCE [LARGE SCALE GENOMIC DNA]</scope>
    <source>
        <strain evidence="2 3">Philippines</strain>
    </source>
</reference>
<dbReference type="SMART" id="SM01118">
    <property type="entry name" value="CYTH"/>
    <property type="match status" value="1"/>
</dbReference>
<evidence type="ECO:0000313" key="2">
    <source>
        <dbReference type="EMBL" id="PSN63800.1"/>
    </source>
</evidence>
<accession>A0A2T2NEK5</accession>
<dbReference type="PANTHER" id="PTHR14586">
    <property type="entry name" value="THIAMINE-TRIPHOSPHATASE"/>
    <property type="match status" value="1"/>
</dbReference>
<protein>
    <recommendedName>
        <fullName evidence="1">CYTH domain-containing protein</fullName>
    </recommendedName>
</protein>
<name>A0A2T2NEK5_CORCC</name>
<dbReference type="GO" id="GO:0042357">
    <property type="term" value="P:thiamine diphosphate metabolic process"/>
    <property type="evidence" value="ECO:0007669"/>
    <property type="project" value="TreeGrafter"/>
</dbReference>
<dbReference type="OrthoDB" id="442176at2759"/>
<dbReference type="AlphaFoldDB" id="A0A2T2NEK5"/>
<dbReference type="PANTHER" id="PTHR14586:SF1">
    <property type="entry name" value="THIAMINE-TRIPHOSPHATASE"/>
    <property type="match status" value="1"/>
</dbReference>
<proteinExistence type="predicted"/>
<feature type="domain" description="CYTH" evidence="1">
    <location>
        <begin position="23"/>
        <end position="191"/>
    </location>
</feature>
<keyword evidence="3" id="KW-1185">Reference proteome</keyword>
<dbReference type="EMBL" id="KZ678139">
    <property type="protein sequence ID" value="PSN63800.1"/>
    <property type="molecule type" value="Genomic_DNA"/>
</dbReference>
<sequence length="215" mass="24454">MPPFKPKFTPTTNIYPRLSSSCHLEIECKFAPTSHSLHLLRTNKGTPPFKSFNPLPTASFTDTYLDTLSRTLMSQGIYIRMRNGFLSAKVRHAGDYTNSRCTETSCEAEVRALCRAGFRAVDAEERGIEDLEEVAEIWTMREQWDIEGFRVVVDRTHWGHVVGEVEVEGPVAEVGDEDVADGRIERFMKEYEWAFPKGEAVGKLSAFLEWEWKGA</sequence>
<dbReference type="Pfam" id="PF01928">
    <property type="entry name" value="CYTH"/>
    <property type="match status" value="1"/>
</dbReference>